<dbReference type="InterPro" id="IPR051258">
    <property type="entry name" value="Diverse_Substrate_Transporter"/>
</dbReference>
<dbReference type="SUPFAM" id="SSF103481">
    <property type="entry name" value="Multidrug resistance efflux transporter EmrE"/>
    <property type="match status" value="1"/>
</dbReference>
<comment type="similarity">
    <text evidence="2">Belongs to the drug/metabolite transporter (DMT) superfamily. Plant drug/metabolite exporter (P-DME) (TC 2.A.7.4) family.</text>
</comment>
<dbReference type="RefSeq" id="XP_039127317.1">
    <property type="nucleotide sequence ID" value="XM_039271383.1"/>
</dbReference>
<name>A0AB40BKK9_DIOCR</name>
<dbReference type="GO" id="GO:0005886">
    <property type="term" value="C:plasma membrane"/>
    <property type="evidence" value="ECO:0007669"/>
    <property type="project" value="UniProtKB-SubCell"/>
</dbReference>
<feature type="transmembrane region" description="Helical" evidence="8">
    <location>
        <begin position="177"/>
        <end position="194"/>
    </location>
</feature>
<feature type="transmembrane region" description="Helical" evidence="8">
    <location>
        <begin position="411"/>
        <end position="432"/>
    </location>
</feature>
<evidence type="ECO:0000256" key="6">
    <source>
        <dbReference type="ARBA" id="ARBA00023136"/>
    </source>
</evidence>
<sequence>MAALPRSPRYATPPPPRPLPFRLVVSSKSPHKLPFFSRSSPAPRPSSTSCSSSSSSSSSIEPGSPLYGAHKRWRRLPSQFRGSDEAMAPMEEEMGEKPSRRLSLWKRRFFLPSPKIWSIILLNVITLIYASNIPVIKEAEMIYDPSLFTMVRFTIAGMPFIPFVLKAQKDWQTCIAGMELGLWLSLGYLAQAFGLLTSDAGRASFIAAFPVILVPLLNGMFGRTVHAFTWFGAIVSLIGIGMLECTGSPPNVGDALNLLSAMSFAIHMLRTEQISRSTKKEKFLPLLGYEVCVVAFSSTIWFFFKGVFANLNQLRSWTRMLSWDWMTSFPWLSALYTGIFSTGFCLWAEFAAMKDVSATETAIIYGLEPVWGAAFAWFLLGERWGPLGWIGAALVICKMISFLPNSPLSNIPWAIISTAWIVYTLSIDFKIIEAGFDL</sequence>
<feature type="compositionally biased region" description="Low complexity" evidence="7">
    <location>
        <begin position="37"/>
        <end position="65"/>
    </location>
</feature>
<feature type="transmembrane region" description="Helical" evidence="8">
    <location>
        <begin position="283"/>
        <end position="304"/>
    </location>
</feature>
<protein>
    <submittedName>
        <fullName evidence="11">Uncharacterized protein LOC120263469 isoform X1</fullName>
    </submittedName>
</protein>
<evidence type="ECO:0000313" key="11">
    <source>
        <dbReference type="RefSeq" id="XP_039127317.1"/>
    </source>
</evidence>
<feature type="transmembrane region" description="Helical" evidence="8">
    <location>
        <begin position="225"/>
        <end position="243"/>
    </location>
</feature>
<feature type="region of interest" description="Disordered" evidence="7">
    <location>
        <begin position="35"/>
        <end position="68"/>
    </location>
</feature>
<feature type="transmembrane region" description="Helical" evidence="8">
    <location>
        <begin position="116"/>
        <end position="135"/>
    </location>
</feature>
<keyword evidence="10" id="KW-1185">Reference proteome</keyword>
<feature type="transmembrane region" description="Helical" evidence="8">
    <location>
        <begin position="386"/>
        <end position="404"/>
    </location>
</feature>
<dbReference type="AlphaFoldDB" id="A0AB40BKK9"/>
<dbReference type="InterPro" id="IPR000620">
    <property type="entry name" value="EamA_dom"/>
</dbReference>
<evidence type="ECO:0000256" key="2">
    <source>
        <dbReference type="ARBA" id="ARBA00007635"/>
    </source>
</evidence>
<comment type="subcellular location">
    <subcellularLocation>
        <location evidence="1">Cell membrane</location>
        <topology evidence="1">Multi-pass membrane protein</topology>
    </subcellularLocation>
</comment>
<organism evidence="10 11">
    <name type="scientific">Dioscorea cayennensis subsp. rotundata</name>
    <name type="common">White Guinea yam</name>
    <name type="synonym">Dioscorea rotundata</name>
    <dbReference type="NCBI Taxonomy" id="55577"/>
    <lineage>
        <taxon>Eukaryota</taxon>
        <taxon>Viridiplantae</taxon>
        <taxon>Streptophyta</taxon>
        <taxon>Embryophyta</taxon>
        <taxon>Tracheophyta</taxon>
        <taxon>Spermatophyta</taxon>
        <taxon>Magnoliopsida</taxon>
        <taxon>Liliopsida</taxon>
        <taxon>Dioscoreales</taxon>
        <taxon>Dioscoreaceae</taxon>
        <taxon>Dioscorea</taxon>
    </lineage>
</organism>
<evidence type="ECO:0000256" key="8">
    <source>
        <dbReference type="SAM" id="Phobius"/>
    </source>
</evidence>
<keyword evidence="6 8" id="KW-0472">Membrane</keyword>
<dbReference type="GeneID" id="120263469"/>
<evidence type="ECO:0000256" key="5">
    <source>
        <dbReference type="ARBA" id="ARBA00022989"/>
    </source>
</evidence>
<feature type="transmembrane region" description="Helical" evidence="8">
    <location>
        <begin position="147"/>
        <end position="165"/>
    </location>
</feature>
<gene>
    <name evidence="11" type="primary">LOC120263469</name>
</gene>
<dbReference type="Pfam" id="PF00892">
    <property type="entry name" value="EamA"/>
    <property type="match status" value="2"/>
</dbReference>
<feature type="domain" description="EamA" evidence="9">
    <location>
        <begin position="255"/>
        <end position="397"/>
    </location>
</feature>
<reference evidence="11" key="1">
    <citation type="submission" date="2025-08" db="UniProtKB">
        <authorList>
            <consortium name="RefSeq"/>
        </authorList>
    </citation>
    <scope>IDENTIFICATION</scope>
</reference>
<evidence type="ECO:0000259" key="9">
    <source>
        <dbReference type="Pfam" id="PF00892"/>
    </source>
</evidence>
<feature type="transmembrane region" description="Helical" evidence="8">
    <location>
        <begin position="329"/>
        <end position="350"/>
    </location>
</feature>
<feature type="transmembrane region" description="Helical" evidence="8">
    <location>
        <begin position="200"/>
        <end position="218"/>
    </location>
</feature>
<dbReference type="InterPro" id="IPR037185">
    <property type="entry name" value="EmrE-like"/>
</dbReference>
<feature type="region of interest" description="Disordered" evidence="7">
    <location>
        <begin position="1"/>
        <end position="23"/>
    </location>
</feature>
<keyword evidence="4 8" id="KW-0812">Transmembrane</keyword>
<dbReference type="PANTHER" id="PTHR42920:SF26">
    <property type="entry name" value="OS03G0707200 PROTEIN"/>
    <property type="match status" value="1"/>
</dbReference>
<accession>A0AB40BKK9</accession>
<feature type="domain" description="EamA" evidence="9">
    <location>
        <begin position="117"/>
        <end position="242"/>
    </location>
</feature>
<keyword evidence="5 8" id="KW-1133">Transmembrane helix</keyword>
<evidence type="ECO:0000256" key="3">
    <source>
        <dbReference type="ARBA" id="ARBA00022475"/>
    </source>
</evidence>
<evidence type="ECO:0000313" key="10">
    <source>
        <dbReference type="Proteomes" id="UP001515500"/>
    </source>
</evidence>
<dbReference type="Proteomes" id="UP001515500">
    <property type="component" value="Chromosome 6"/>
</dbReference>
<feature type="transmembrane region" description="Helical" evidence="8">
    <location>
        <begin position="362"/>
        <end position="380"/>
    </location>
</feature>
<evidence type="ECO:0000256" key="4">
    <source>
        <dbReference type="ARBA" id="ARBA00022692"/>
    </source>
</evidence>
<evidence type="ECO:0000256" key="1">
    <source>
        <dbReference type="ARBA" id="ARBA00004651"/>
    </source>
</evidence>
<feature type="compositionally biased region" description="Low complexity" evidence="7">
    <location>
        <begin position="1"/>
        <end position="10"/>
    </location>
</feature>
<keyword evidence="3" id="KW-1003">Cell membrane</keyword>
<evidence type="ECO:0000256" key="7">
    <source>
        <dbReference type="SAM" id="MobiDB-lite"/>
    </source>
</evidence>
<proteinExistence type="inferred from homology"/>
<dbReference type="PANTHER" id="PTHR42920">
    <property type="entry name" value="OS03G0707200 PROTEIN-RELATED"/>
    <property type="match status" value="1"/>
</dbReference>